<evidence type="ECO:0000313" key="6">
    <source>
        <dbReference type="Proteomes" id="UP000823046"/>
    </source>
</evidence>
<keyword evidence="2 5" id="KW-0689">Ribosomal protein</keyword>
<comment type="caution">
    <text evidence="5">The sequence shown here is derived from an EMBL/GenBank/DDBJ whole genome shotgun (WGS) entry which is preliminary data.</text>
</comment>
<dbReference type="InterPro" id="IPR039660">
    <property type="entry name" value="Ribosomal_eL14"/>
</dbReference>
<proteinExistence type="inferred from homology"/>
<dbReference type="Pfam" id="PF01929">
    <property type="entry name" value="Ribosomal_L14e"/>
    <property type="match status" value="1"/>
</dbReference>
<dbReference type="InterPro" id="IPR008991">
    <property type="entry name" value="Translation_prot_SH3-like_sf"/>
</dbReference>
<accession>A0ABQ7JC28</accession>
<organism evidence="5 6">
    <name type="scientific">Cardiosporidium cionae</name>
    <dbReference type="NCBI Taxonomy" id="476202"/>
    <lineage>
        <taxon>Eukaryota</taxon>
        <taxon>Sar</taxon>
        <taxon>Alveolata</taxon>
        <taxon>Apicomplexa</taxon>
        <taxon>Aconoidasida</taxon>
        <taxon>Nephromycida</taxon>
        <taxon>Cardiosporidium</taxon>
    </lineage>
</organism>
<protein>
    <submittedName>
        <fullName evidence="5">Ribosomal protein RPL14</fullName>
    </submittedName>
</protein>
<evidence type="ECO:0000256" key="2">
    <source>
        <dbReference type="ARBA" id="ARBA00022980"/>
    </source>
</evidence>
<feature type="domain" description="Large ribosomal subunit protein eL14" evidence="4">
    <location>
        <begin position="46"/>
        <end position="118"/>
    </location>
</feature>
<dbReference type="GO" id="GO:0005840">
    <property type="term" value="C:ribosome"/>
    <property type="evidence" value="ECO:0007669"/>
    <property type="project" value="UniProtKB-KW"/>
</dbReference>
<evidence type="ECO:0000313" key="5">
    <source>
        <dbReference type="EMBL" id="KAF8821563.1"/>
    </source>
</evidence>
<sequence length="135" mass="15674">MVLFNRFIEAGRLCVIQFGPDYGKLCFIVDVINENRVLVDGESVSRQAIPIKRLALTDMKVSIPRGVRTRTLKRVIKESDAITKFNSTSWGKKMIYHSRKAKMTDFDRFKLMAIRTQRAVIKRREINKLKRSVKA</sequence>
<dbReference type="Proteomes" id="UP000823046">
    <property type="component" value="Unassembled WGS sequence"/>
</dbReference>
<reference evidence="5 6" key="1">
    <citation type="journal article" date="2020" name="bioRxiv">
        <title>Metabolic contributions of an alphaproteobacterial endosymbiont in the apicomplexan Cardiosporidium cionae.</title>
        <authorList>
            <person name="Hunter E.S."/>
            <person name="Paight C.J."/>
            <person name="Lane C.E."/>
        </authorList>
    </citation>
    <scope>NUCLEOTIDE SEQUENCE [LARGE SCALE GENOMIC DNA]</scope>
    <source>
        <strain evidence="5">ESH_2018</strain>
    </source>
</reference>
<keyword evidence="3" id="KW-0687">Ribonucleoprotein</keyword>
<dbReference type="InterPro" id="IPR014722">
    <property type="entry name" value="Rib_uL2_dom2"/>
</dbReference>
<dbReference type="Gene3D" id="2.30.30.30">
    <property type="match status" value="1"/>
</dbReference>
<dbReference type="EMBL" id="JADAQX010000163">
    <property type="protein sequence ID" value="KAF8821563.1"/>
    <property type="molecule type" value="Genomic_DNA"/>
</dbReference>
<name>A0ABQ7JC28_9APIC</name>
<dbReference type="Gene3D" id="6.10.250.2270">
    <property type="match status" value="1"/>
</dbReference>
<evidence type="ECO:0000256" key="3">
    <source>
        <dbReference type="ARBA" id="ARBA00023274"/>
    </source>
</evidence>
<keyword evidence="6" id="KW-1185">Reference proteome</keyword>
<evidence type="ECO:0000259" key="4">
    <source>
        <dbReference type="Pfam" id="PF01929"/>
    </source>
</evidence>
<comment type="similarity">
    <text evidence="1">Belongs to the eukaryotic ribosomal protein eL14 family.</text>
</comment>
<dbReference type="PANTHER" id="PTHR11127">
    <property type="entry name" value="60S RIBOSOMAL PROTEIN L14"/>
    <property type="match status" value="1"/>
</dbReference>
<dbReference type="CDD" id="cd23702">
    <property type="entry name" value="eL14"/>
    <property type="match status" value="1"/>
</dbReference>
<dbReference type="InterPro" id="IPR002784">
    <property type="entry name" value="Ribosomal_eL14_dom"/>
</dbReference>
<dbReference type="SUPFAM" id="SSF50104">
    <property type="entry name" value="Translation proteins SH3-like domain"/>
    <property type="match status" value="1"/>
</dbReference>
<evidence type="ECO:0000256" key="1">
    <source>
        <dbReference type="ARBA" id="ARBA00006592"/>
    </source>
</evidence>
<dbReference type="PANTHER" id="PTHR11127:SF2">
    <property type="entry name" value="LARGE RIBOSOMAL SUBUNIT PROTEIN EL14"/>
    <property type="match status" value="1"/>
</dbReference>
<gene>
    <name evidence="5" type="primary">RPL14</name>
    <name evidence="5" type="ORF">IE077_001859</name>
</gene>